<dbReference type="Pfam" id="PF13471">
    <property type="entry name" value="Transglut_core3"/>
    <property type="match status" value="1"/>
</dbReference>
<gene>
    <name evidence="2" type="ORF">HNR40_010209</name>
</gene>
<dbReference type="InterPro" id="IPR053521">
    <property type="entry name" value="McjB-like"/>
</dbReference>
<dbReference type="Proteomes" id="UP000568380">
    <property type="component" value="Unassembled WGS sequence"/>
</dbReference>
<keyword evidence="3" id="KW-1185">Reference proteome</keyword>
<reference evidence="2 3" key="1">
    <citation type="submission" date="2020-08" db="EMBL/GenBank/DDBJ databases">
        <title>Genomic Encyclopedia of Type Strains, Phase IV (KMG-IV): sequencing the most valuable type-strain genomes for metagenomic binning, comparative biology and taxonomic classification.</title>
        <authorList>
            <person name="Goeker M."/>
        </authorList>
    </citation>
    <scope>NUCLEOTIDE SEQUENCE [LARGE SCALE GENOMIC DNA]</scope>
    <source>
        <strain evidence="2 3">DSM 45385</strain>
    </source>
</reference>
<accession>A0A7W8EMS0</accession>
<dbReference type="NCBIfam" id="NF033537">
    <property type="entry name" value="lasso_biosyn_B2"/>
    <property type="match status" value="1"/>
</dbReference>
<proteinExistence type="predicted"/>
<evidence type="ECO:0000259" key="1">
    <source>
        <dbReference type="Pfam" id="PF13471"/>
    </source>
</evidence>
<dbReference type="EMBL" id="JACHIN010000025">
    <property type="protein sequence ID" value="MBB5084698.1"/>
    <property type="molecule type" value="Genomic_DNA"/>
</dbReference>
<dbReference type="InterPro" id="IPR032708">
    <property type="entry name" value="McjB_C"/>
</dbReference>
<evidence type="ECO:0000313" key="2">
    <source>
        <dbReference type="EMBL" id="MBB5084698.1"/>
    </source>
</evidence>
<dbReference type="AlphaFoldDB" id="A0A7W8EMS0"/>
<feature type="domain" description="Microcin J25-processing protein McjB C-terminal" evidence="1">
    <location>
        <begin position="25"/>
        <end position="128"/>
    </location>
</feature>
<protein>
    <recommendedName>
        <fullName evidence="1">Microcin J25-processing protein McjB C-terminal domain-containing protein</fullName>
    </recommendedName>
</protein>
<comment type="caution">
    <text evidence="2">The sequence shown here is derived from an EMBL/GenBank/DDBJ whole genome shotgun (WGS) entry which is preliminary data.</text>
</comment>
<name>A0A7W8EMS0_9ACTN</name>
<sequence length="143" mass="15488">MSVDPTMALAPRAYPPLERWRARLAVLAAKALARRSPSTIVKVLSRISTGTRPATYAEASRAREVVTRTSRACASPKGCLPRSIATALLCRSRGSWPTWCAGVRVLPPFGAHAWVLAEGRPVDEPAPPGYHRVLLQVPREATP</sequence>
<evidence type="ECO:0000313" key="3">
    <source>
        <dbReference type="Proteomes" id="UP000568380"/>
    </source>
</evidence>
<organism evidence="2 3">
    <name type="scientific">Nonomuraea endophytica</name>
    <dbReference type="NCBI Taxonomy" id="714136"/>
    <lineage>
        <taxon>Bacteria</taxon>
        <taxon>Bacillati</taxon>
        <taxon>Actinomycetota</taxon>
        <taxon>Actinomycetes</taxon>
        <taxon>Streptosporangiales</taxon>
        <taxon>Streptosporangiaceae</taxon>
        <taxon>Nonomuraea</taxon>
    </lineage>
</organism>
<dbReference type="RefSeq" id="WP_184975116.1">
    <property type="nucleotide sequence ID" value="NZ_JACHIN010000025.1"/>
</dbReference>